<dbReference type="PANTHER" id="PTHR36700">
    <property type="entry name" value="CRISPR SYSTEM CMR SUBUNIT CMR4"/>
    <property type="match status" value="1"/>
</dbReference>
<dbReference type="EMBL" id="JAVREP010000001">
    <property type="protein sequence ID" value="MDT0326989.1"/>
    <property type="molecule type" value="Genomic_DNA"/>
</dbReference>
<comment type="subunit">
    <text evidence="2">Part of the Csm effector complex that includes Cas10, Csm2, Csm3, Csm4 and Csm5.</text>
</comment>
<proteinExistence type="predicted"/>
<dbReference type="RefSeq" id="WP_311509777.1">
    <property type="nucleotide sequence ID" value="NZ_JAVREP010000001.1"/>
</dbReference>
<organism evidence="4 5">
    <name type="scientific">Nocardiopsis lambiniae</name>
    <dbReference type="NCBI Taxonomy" id="3075539"/>
    <lineage>
        <taxon>Bacteria</taxon>
        <taxon>Bacillati</taxon>
        <taxon>Actinomycetota</taxon>
        <taxon>Actinomycetes</taxon>
        <taxon>Streptosporangiales</taxon>
        <taxon>Nocardiopsidaceae</taxon>
        <taxon>Nocardiopsis</taxon>
    </lineage>
</organism>
<dbReference type="InterPro" id="IPR005537">
    <property type="entry name" value="RAMP_III_fam"/>
</dbReference>
<sequence>MTSYLLYLYTESPLHAGGAEAEGSVDLPIQREGSTGYPLVWGQSLKGALRQAAYDSGWGGYADGDDSFLDQVFGRAVGGENGPGVNPSAGLLTVGDAQLVALPVPALHHGFAWATSPVALGRLARKHTHARTGRTLPGIPQVNPAEGVCATDAWADTSGQVLGPCLVPTKRARDGAANPAAAWADLIAGEGIGDEPHLATFADKFRQDLIVVGTDVMAQLLRECTEHTVRVQLDPDTKTVKNGPFTSEYLPAESVLAAVLTLRDHTNGENHRELLEGLLDRQVLQIGGDETLGKGLVWSRLVKAVPGE</sequence>
<comment type="caution">
    <text evidence="4">The sequence shown here is derived from an EMBL/GenBank/DDBJ whole genome shotgun (WGS) entry which is preliminary data.</text>
</comment>
<feature type="domain" description="CRISPR type III-associated protein" evidence="3">
    <location>
        <begin position="8"/>
        <end position="297"/>
    </location>
</feature>
<evidence type="ECO:0000256" key="2">
    <source>
        <dbReference type="ARBA" id="ARBA00093789"/>
    </source>
</evidence>
<dbReference type="Pfam" id="PF03787">
    <property type="entry name" value="RAMPs"/>
    <property type="match status" value="1"/>
</dbReference>
<name>A0ABU2M2W2_9ACTN</name>
<gene>
    <name evidence="4" type="primary">cmr4</name>
    <name evidence="4" type="ORF">RM479_01030</name>
</gene>
<protein>
    <submittedName>
        <fullName evidence="4">Type III-B CRISPR module RAMP protein Cmr4</fullName>
    </submittedName>
</protein>
<dbReference type="Proteomes" id="UP001183390">
    <property type="component" value="Unassembled WGS sequence"/>
</dbReference>
<evidence type="ECO:0000313" key="5">
    <source>
        <dbReference type="Proteomes" id="UP001183390"/>
    </source>
</evidence>
<dbReference type="InterPro" id="IPR013410">
    <property type="entry name" value="CRISPR-assoc_RAMP_Cmr4"/>
</dbReference>
<accession>A0ABU2M2W2</accession>
<reference evidence="5" key="1">
    <citation type="submission" date="2023-07" db="EMBL/GenBank/DDBJ databases">
        <title>30 novel species of actinomycetes from the DSMZ collection.</title>
        <authorList>
            <person name="Nouioui I."/>
        </authorList>
    </citation>
    <scope>NUCLEOTIDE SEQUENCE [LARGE SCALE GENOMIC DNA]</scope>
    <source>
        <strain evidence="5">DSM 44743</strain>
    </source>
</reference>
<evidence type="ECO:0000256" key="1">
    <source>
        <dbReference type="ARBA" id="ARBA00023118"/>
    </source>
</evidence>
<evidence type="ECO:0000313" key="4">
    <source>
        <dbReference type="EMBL" id="MDT0326989.1"/>
    </source>
</evidence>
<dbReference type="NCBIfam" id="TIGR02580">
    <property type="entry name" value="cas_RAMP_Cmr4"/>
    <property type="match status" value="1"/>
</dbReference>
<keyword evidence="5" id="KW-1185">Reference proteome</keyword>
<keyword evidence="1" id="KW-0051">Antiviral defense</keyword>
<evidence type="ECO:0000259" key="3">
    <source>
        <dbReference type="Pfam" id="PF03787"/>
    </source>
</evidence>
<dbReference type="PANTHER" id="PTHR36700:SF1">
    <property type="entry name" value="CRISPR SYSTEM CMR SUBUNIT CMR4"/>
    <property type="match status" value="1"/>
</dbReference>